<evidence type="ECO:0000259" key="1">
    <source>
        <dbReference type="Pfam" id="PF12728"/>
    </source>
</evidence>
<dbReference type="AlphaFoldDB" id="A0A7C3SK52"/>
<dbReference type="InterPro" id="IPR009061">
    <property type="entry name" value="DNA-bd_dom_put_sf"/>
</dbReference>
<reference evidence="2" key="1">
    <citation type="journal article" date="2020" name="mSystems">
        <title>Genome- and Community-Level Interaction Insights into Carbon Utilization and Element Cycling Functions of Hydrothermarchaeota in Hydrothermal Sediment.</title>
        <authorList>
            <person name="Zhou Z."/>
            <person name="Liu Y."/>
            <person name="Xu W."/>
            <person name="Pan J."/>
            <person name="Luo Z.H."/>
            <person name="Li M."/>
        </authorList>
    </citation>
    <scope>NUCLEOTIDE SEQUENCE [LARGE SCALE GENOMIC DNA]</scope>
    <source>
        <strain evidence="2">SpSt-776</strain>
    </source>
</reference>
<sequence length="60" mass="7055">MDLLKKKRLFRPDEVADILCLSRRTVYRMIRDGRLSGVRLGSGPWRIARESILQLMPQSR</sequence>
<dbReference type="Pfam" id="PF12728">
    <property type="entry name" value="HTH_17"/>
    <property type="match status" value="1"/>
</dbReference>
<comment type="caution">
    <text evidence="2">The sequence shown here is derived from an EMBL/GenBank/DDBJ whole genome shotgun (WGS) entry which is preliminary data.</text>
</comment>
<dbReference type="InterPro" id="IPR010093">
    <property type="entry name" value="SinI_DNA-bd"/>
</dbReference>
<evidence type="ECO:0000313" key="2">
    <source>
        <dbReference type="EMBL" id="HGB15179.1"/>
    </source>
</evidence>
<keyword evidence="2" id="KW-0238">DNA-binding</keyword>
<protein>
    <submittedName>
        <fullName evidence="2">DNA-binding protein</fullName>
    </submittedName>
</protein>
<dbReference type="SUPFAM" id="SSF46955">
    <property type="entry name" value="Putative DNA-binding domain"/>
    <property type="match status" value="1"/>
</dbReference>
<name>A0A7C3SK52_9BACT</name>
<gene>
    <name evidence="2" type="ORF">ENV62_08105</name>
</gene>
<dbReference type="EMBL" id="DTHB01000050">
    <property type="protein sequence ID" value="HGB15179.1"/>
    <property type="molecule type" value="Genomic_DNA"/>
</dbReference>
<proteinExistence type="predicted"/>
<dbReference type="NCBIfam" id="TIGR01764">
    <property type="entry name" value="excise"/>
    <property type="match status" value="1"/>
</dbReference>
<dbReference type="GO" id="GO:0003677">
    <property type="term" value="F:DNA binding"/>
    <property type="evidence" value="ECO:0007669"/>
    <property type="project" value="UniProtKB-KW"/>
</dbReference>
<organism evidence="2">
    <name type="scientific">Desulfobacca acetoxidans</name>
    <dbReference type="NCBI Taxonomy" id="60893"/>
    <lineage>
        <taxon>Bacteria</taxon>
        <taxon>Pseudomonadati</taxon>
        <taxon>Thermodesulfobacteriota</taxon>
        <taxon>Desulfobaccia</taxon>
        <taxon>Desulfobaccales</taxon>
        <taxon>Desulfobaccaceae</taxon>
        <taxon>Desulfobacca</taxon>
    </lineage>
</organism>
<dbReference type="InterPro" id="IPR041657">
    <property type="entry name" value="HTH_17"/>
</dbReference>
<feature type="domain" description="Helix-turn-helix" evidence="1">
    <location>
        <begin position="10"/>
        <end position="56"/>
    </location>
</feature>
<accession>A0A7C3SK52</accession>